<dbReference type="EMBL" id="FUKM01000033">
    <property type="protein sequence ID" value="SJN12446.1"/>
    <property type="molecule type" value="Genomic_DNA"/>
</dbReference>
<evidence type="ECO:0000256" key="3">
    <source>
        <dbReference type="ARBA" id="ARBA00022692"/>
    </source>
</evidence>
<keyword evidence="3 6" id="KW-0812">Transmembrane</keyword>
<sequence>MAIVIAGALSMPNTRTATPAQPVFGPRLIAGLTGVFIAAIMAGFNNRVPALSLPDIRGAHGLGADAASWLDTVYLVGEITVQPFAAWFAITLSLRRYQLVLISAATLLGLLLPFAQSLPSMLLLRGLQGAVAGGLIPTLMMAALRFLPFHIRLHGLALFAMTATLAPNLAVWLAGVWTDQLFDWRWVYWQIVPLGMFSLALCAWGLPQDPPRHERFGQGNWIGHICLVTGLALLAIVLSQGVRLGWFHSTLICSALAGGLIATFAGLLSEWHHPSPFIRLQLLSRRNLGLGFTLFVGLLVVLMSGALLPLNFLAQVQGYRPLQSSAVGLTIGLPQLVLGSLVALLLYQPWMDARKVFATGLLIVAIACWLGAQITSEWMWHQFVAVQALQAIGQPMAVVSLLFLATSVVQPMEGPFVSGLVNMLRAFGTALGSALVTQLILIQSHFHSDMLLDSMARAGAALGMHEDQLMTLSDAVTTQAVTLATADAYRALSVLALMLIPLTLCLTPVTPPSPPSRSPE</sequence>
<dbReference type="Proteomes" id="UP000196331">
    <property type="component" value="Unassembled WGS sequence"/>
</dbReference>
<accession>A0A1R4HY95</accession>
<organism evidence="8 9">
    <name type="scientific">Halomonas citrativorans</name>
    <dbReference type="NCBI Taxonomy" id="2742612"/>
    <lineage>
        <taxon>Bacteria</taxon>
        <taxon>Pseudomonadati</taxon>
        <taxon>Pseudomonadota</taxon>
        <taxon>Gammaproteobacteria</taxon>
        <taxon>Oceanospirillales</taxon>
        <taxon>Halomonadaceae</taxon>
        <taxon>Halomonas</taxon>
    </lineage>
</organism>
<feature type="domain" description="Major facilitator superfamily (MFS) profile" evidence="7">
    <location>
        <begin position="31"/>
        <end position="511"/>
    </location>
</feature>
<feature type="transmembrane region" description="Helical" evidence="6">
    <location>
        <begin position="187"/>
        <end position="207"/>
    </location>
</feature>
<dbReference type="AlphaFoldDB" id="A0A1R4HY95"/>
<dbReference type="PANTHER" id="PTHR42718">
    <property type="entry name" value="MAJOR FACILITATOR SUPERFAMILY MULTIDRUG TRANSPORTER MFSC"/>
    <property type="match status" value="1"/>
</dbReference>
<feature type="transmembrane region" description="Helical" evidence="6">
    <location>
        <begin position="326"/>
        <end position="347"/>
    </location>
</feature>
<dbReference type="InterPro" id="IPR011701">
    <property type="entry name" value="MFS"/>
</dbReference>
<feature type="transmembrane region" description="Helical" evidence="6">
    <location>
        <begin position="380"/>
        <end position="405"/>
    </location>
</feature>
<feature type="transmembrane region" description="Helical" evidence="6">
    <location>
        <begin position="288"/>
        <end position="314"/>
    </location>
</feature>
<keyword evidence="4 6" id="KW-1133">Transmembrane helix</keyword>
<feature type="transmembrane region" description="Helical" evidence="6">
    <location>
        <begin position="122"/>
        <end position="144"/>
    </location>
</feature>
<evidence type="ECO:0000256" key="5">
    <source>
        <dbReference type="ARBA" id="ARBA00023136"/>
    </source>
</evidence>
<evidence type="ECO:0000259" key="7">
    <source>
        <dbReference type="PROSITE" id="PS50850"/>
    </source>
</evidence>
<dbReference type="InterPro" id="IPR036259">
    <property type="entry name" value="MFS_trans_sf"/>
</dbReference>
<keyword evidence="5 6" id="KW-0472">Membrane</keyword>
<evidence type="ECO:0000256" key="4">
    <source>
        <dbReference type="ARBA" id="ARBA00022989"/>
    </source>
</evidence>
<reference evidence="8 9" key="1">
    <citation type="submission" date="2017-02" db="EMBL/GenBank/DDBJ databases">
        <authorList>
            <person name="Dridi B."/>
        </authorList>
    </citation>
    <scope>NUCLEOTIDE SEQUENCE [LARGE SCALE GENOMIC DNA]</scope>
    <source>
        <strain evidence="8 9">JB380</strain>
    </source>
</reference>
<evidence type="ECO:0000313" key="9">
    <source>
        <dbReference type="Proteomes" id="UP000196331"/>
    </source>
</evidence>
<comment type="subcellular location">
    <subcellularLocation>
        <location evidence="1">Membrane</location>
        <topology evidence="1">Multi-pass membrane protein</topology>
    </subcellularLocation>
</comment>
<evidence type="ECO:0000313" key="8">
    <source>
        <dbReference type="EMBL" id="SJN12446.1"/>
    </source>
</evidence>
<protein>
    <submittedName>
        <fullName evidence="8">Inner membrane component of tripartite multidrug resistance system</fullName>
    </submittedName>
</protein>
<proteinExistence type="predicted"/>
<dbReference type="PROSITE" id="PS50850">
    <property type="entry name" value="MFS"/>
    <property type="match status" value="1"/>
</dbReference>
<evidence type="ECO:0000256" key="2">
    <source>
        <dbReference type="ARBA" id="ARBA00022448"/>
    </source>
</evidence>
<dbReference type="PANTHER" id="PTHR42718:SF9">
    <property type="entry name" value="MAJOR FACILITATOR SUPERFAMILY MULTIDRUG TRANSPORTER MFSC"/>
    <property type="match status" value="1"/>
</dbReference>
<feature type="transmembrane region" description="Helical" evidence="6">
    <location>
        <begin position="488"/>
        <end position="509"/>
    </location>
</feature>
<dbReference type="InterPro" id="IPR020846">
    <property type="entry name" value="MFS_dom"/>
</dbReference>
<comment type="caution">
    <text evidence="8">The sequence shown here is derived from an EMBL/GenBank/DDBJ whole genome shotgun (WGS) entry which is preliminary data.</text>
</comment>
<gene>
    <name evidence="8" type="ORF">CZ787_08070</name>
</gene>
<dbReference type="GO" id="GO:0016020">
    <property type="term" value="C:membrane"/>
    <property type="evidence" value="ECO:0007669"/>
    <property type="project" value="UniProtKB-SubCell"/>
</dbReference>
<evidence type="ECO:0000256" key="6">
    <source>
        <dbReference type="SAM" id="Phobius"/>
    </source>
</evidence>
<feature type="transmembrane region" description="Helical" evidence="6">
    <location>
        <begin position="245"/>
        <end position="268"/>
    </location>
</feature>
<feature type="transmembrane region" description="Helical" evidence="6">
    <location>
        <begin position="156"/>
        <end position="175"/>
    </location>
</feature>
<evidence type="ECO:0000256" key="1">
    <source>
        <dbReference type="ARBA" id="ARBA00004141"/>
    </source>
</evidence>
<dbReference type="GO" id="GO:0022857">
    <property type="term" value="F:transmembrane transporter activity"/>
    <property type="evidence" value="ECO:0007669"/>
    <property type="project" value="InterPro"/>
</dbReference>
<keyword evidence="2" id="KW-0813">Transport</keyword>
<feature type="transmembrane region" description="Helical" evidence="6">
    <location>
        <begin position="27"/>
        <end position="44"/>
    </location>
</feature>
<dbReference type="Pfam" id="PF07690">
    <property type="entry name" value="MFS_1"/>
    <property type="match status" value="1"/>
</dbReference>
<feature type="transmembrane region" description="Helical" evidence="6">
    <location>
        <begin position="219"/>
        <end position="239"/>
    </location>
</feature>
<feature type="transmembrane region" description="Helical" evidence="6">
    <location>
        <begin position="97"/>
        <end position="116"/>
    </location>
</feature>
<name>A0A1R4HY95_9GAMM</name>
<dbReference type="SUPFAM" id="SSF103473">
    <property type="entry name" value="MFS general substrate transporter"/>
    <property type="match status" value="1"/>
</dbReference>
<feature type="transmembrane region" description="Helical" evidence="6">
    <location>
        <begin position="356"/>
        <end position="374"/>
    </location>
</feature>
<dbReference type="Gene3D" id="1.20.1250.20">
    <property type="entry name" value="MFS general substrate transporter like domains"/>
    <property type="match status" value="1"/>
</dbReference>